<accession>A0A4C1UTX4</accession>
<reference evidence="1 2" key="1">
    <citation type="journal article" date="2019" name="Commun. Biol.">
        <title>The bagworm genome reveals a unique fibroin gene that provides high tensile strength.</title>
        <authorList>
            <person name="Kono N."/>
            <person name="Nakamura H."/>
            <person name="Ohtoshi R."/>
            <person name="Tomita M."/>
            <person name="Numata K."/>
            <person name="Arakawa K."/>
        </authorList>
    </citation>
    <scope>NUCLEOTIDE SEQUENCE [LARGE SCALE GENOMIC DNA]</scope>
</reference>
<comment type="caution">
    <text evidence="1">The sequence shown here is derived from an EMBL/GenBank/DDBJ whole genome shotgun (WGS) entry which is preliminary data.</text>
</comment>
<proteinExistence type="predicted"/>
<dbReference type="Proteomes" id="UP000299102">
    <property type="component" value="Unassembled WGS sequence"/>
</dbReference>
<keyword evidence="2" id="KW-1185">Reference proteome</keyword>
<evidence type="ECO:0000313" key="1">
    <source>
        <dbReference type="EMBL" id="GBP29670.1"/>
    </source>
</evidence>
<evidence type="ECO:0000313" key="2">
    <source>
        <dbReference type="Proteomes" id="UP000299102"/>
    </source>
</evidence>
<protein>
    <submittedName>
        <fullName evidence="1">Uncharacterized protein</fullName>
    </submittedName>
</protein>
<sequence length="96" mass="10951">MRRRITSDAGDAIRADLAEGHSTKIRLKSVNRFSRTSSVNDVMQKEECLQGHAKLPVQDRRHHIDDDVVNHQPPTGPARTIPQILWECTSQQWRGV</sequence>
<dbReference type="AlphaFoldDB" id="A0A4C1UTX4"/>
<organism evidence="1 2">
    <name type="scientific">Eumeta variegata</name>
    <name type="common">Bagworm moth</name>
    <name type="synonym">Eumeta japonica</name>
    <dbReference type="NCBI Taxonomy" id="151549"/>
    <lineage>
        <taxon>Eukaryota</taxon>
        <taxon>Metazoa</taxon>
        <taxon>Ecdysozoa</taxon>
        <taxon>Arthropoda</taxon>
        <taxon>Hexapoda</taxon>
        <taxon>Insecta</taxon>
        <taxon>Pterygota</taxon>
        <taxon>Neoptera</taxon>
        <taxon>Endopterygota</taxon>
        <taxon>Lepidoptera</taxon>
        <taxon>Glossata</taxon>
        <taxon>Ditrysia</taxon>
        <taxon>Tineoidea</taxon>
        <taxon>Psychidae</taxon>
        <taxon>Oiketicinae</taxon>
        <taxon>Eumeta</taxon>
    </lineage>
</organism>
<name>A0A4C1UTX4_EUMVA</name>
<dbReference type="EMBL" id="BGZK01000222">
    <property type="protein sequence ID" value="GBP29670.1"/>
    <property type="molecule type" value="Genomic_DNA"/>
</dbReference>
<gene>
    <name evidence="1" type="ORF">EVAR_79219_1</name>
</gene>